<keyword evidence="3" id="KW-0009">Actin-binding</keyword>
<dbReference type="PANTHER" id="PTHR11977:SF57">
    <property type="entry name" value="VILLIN-LIKE PROTEIN QUAIL"/>
    <property type="match status" value="1"/>
</dbReference>
<organism evidence="5 6">
    <name type="scientific">Limulus polyphemus</name>
    <name type="common">Atlantic horseshoe crab</name>
    <dbReference type="NCBI Taxonomy" id="6850"/>
    <lineage>
        <taxon>Eukaryota</taxon>
        <taxon>Metazoa</taxon>
        <taxon>Ecdysozoa</taxon>
        <taxon>Arthropoda</taxon>
        <taxon>Chelicerata</taxon>
        <taxon>Merostomata</taxon>
        <taxon>Xiphosura</taxon>
        <taxon>Limulidae</taxon>
        <taxon>Limulus</taxon>
    </lineage>
</organism>
<dbReference type="CDD" id="cd11293">
    <property type="entry name" value="gelsolin_S4_like"/>
    <property type="match status" value="1"/>
</dbReference>
<dbReference type="Gene3D" id="3.40.20.10">
    <property type="entry name" value="Severin"/>
    <property type="match status" value="6"/>
</dbReference>
<proteinExistence type="inferred from homology"/>
<dbReference type="InterPro" id="IPR007122">
    <property type="entry name" value="Villin/Gelsolin"/>
</dbReference>
<dbReference type="SMART" id="SM00153">
    <property type="entry name" value="VHP"/>
    <property type="match status" value="1"/>
</dbReference>
<dbReference type="SMART" id="SM00262">
    <property type="entry name" value="GEL"/>
    <property type="match status" value="6"/>
</dbReference>
<accession>A0ABM1BI45</accession>
<dbReference type="InterPro" id="IPR036886">
    <property type="entry name" value="Villin_headpiece_dom_sf"/>
</dbReference>
<dbReference type="SUPFAM" id="SSF82754">
    <property type="entry name" value="C-terminal, gelsolin-like domain of Sec23/24"/>
    <property type="match status" value="1"/>
</dbReference>
<dbReference type="CDD" id="cd11288">
    <property type="entry name" value="gelsolin_S5_like"/>
    <property type="match status" value="1"/>
</dbReference>
<dbReference type="InterPro" id="IPR007123">
    <property type="entry name" value="Gelsolin-like_dom"/>
</dbReference>
<dbReference type="CDD" id="cd11291">
    <property type="entry name" value="gelsolin_S6_like"/>
    <property type="match status" value="1"/>
</dbReference>
<dbReference type="Pfam" id="PF02209">
    <property type="entry name" value="VHP"/>
    <property type="match status" value="1"/>
</dbReference>
<dbReference type="Pfam" id="PF00626">
    <property type="entry name" value="Gelsolin"/>
    <property type="match status" value="5"/>
</dbReference>
<dbReference type="RefSeq" id="XP_013782460.1">
    <property type="nucleotide sequence ID" value="XM_013927006.2"/>
</dbReference>
<dbReference type="InterPro" id="IPR036180">
    <property type="entry name" value="Gelsolin-like_dom_sf"/>
</dbReference>
<evidence type="ECO:0000256" key="1">
    <source>
        <dbReference type="ARBA" id="ARBA00008418"/>
    </source>
</evidence>
<dbReference type="PANTHER" id="PTHR11977">
    <property type="entry name" value="VILLIN"/>
    <property type="match status" value="1"/>
</dbReference>
<dbReference type="InterPro" id="IPR003128">
    <property type="entry name" value="Villin_headpiece"/>
</dbReference>
<keyword evidence="5" id="KW-1185">Reference proteome</keyword>
<dbReference type="Gene3D" id="1.10.950.10">
    <property type="entry name" value="Villin headpiece domain"/>
    <property type="match status" value="1"/>
</dbReference>
<evidence type="ECO:0000256" key="3">
    <source>
        <dbReference type="ARBA" id="ARBA00023203"/>
    </source>
</evidence>
<dbReference type="SUPFAM" id="SSF55753">
    <property type="entry name" value="Actin depolymerizing proteins"/>
    <property type="match status" value="5"/>
</dbReference>
<sequence>MKTRTVNGGLEVHIHFWIGAQCSKDEQGVAAIKTVELDDYFGGFPVQHREVEGHESKRFISYFKKGLKVLEGGIASGFRKVDTSVKPCLLHVKGKRKPIIRQTRGLGWEYLNDGDVFVLDAGEVIYVWTGKYANNMEKIQGARTAQQLKSDHGGGSIVIIEDGKEKSLLKEEKQVFEQWFPLKLKKVKNYKEVPHDDEVDCKQRKNIKLYRCSDEGSKVELTQVKSGPLEQSDLNSQDSFIVDNGEAGIWVWVGRKASPEERKKALEFAQGFIVKNNYPNHTQITRVIDGGETTEFKSLFKFWRDVNQTTGLGKTHNVGKVAKTVQTKFDASTLHENTHLAAKEQMVDDGTGDKKVYRVENFDLYAIEEKDYGKFYSGDCYVVVYRYNEGSRERCLIYYWLGLKSSNDERGTAALKTIELDDQMNGEAVQIRTVQGKEPPHFMAMFGGKMIILEGGHSSGFRNTEDNEMPADEYCLLHVRGTSEYNTKAVQVEKRAASLNSGDVFVLVTDKCAYIWAGKGSTGDEREMAKKIAFQSGKEQVLVSEGQEKSDFWDAIGGQESYSNTKLLKSQDDCHQPRLFQCSNTSGRFLVEEIFDFNQSDLIEDDIMLLDAWDTVFLWIGNKANSEEKKTAMSIAEEYLNTDPSGRDINTSIVKVKQGFEPPNFTGFFGVWDRSLWNNNKTYEEIKAELAEDNPGIVFIKPQLNGNSESPDVEKYPLEALLTKVLEELPEGVDPTAKENHLTDEDFLEAFGIPFNDFQGLPKWKQVEMKKRVGLF</sequence>
<dbReference type="GeneID" id="106466708"/>
<dbReference type="InterPro" id="IPR029006">
    <property type="entry name" value="ADF-H/Gelsolin-like_dom_sf"/>
</dbReference>
<reference evidence="6" key="1">
    <citation type="submission" date="2025-08" db="UniProtKB">
        <authorList>
            <consortium name="RefSeq"/>
        </authorList>
    </citation>
    <scope>IDENTIFICATION</scope>
    <source>
        <tissue evidence="6">Muscle</tissue>
    </source>
</reference>
<comment type="similarity">
    <text evidence="1">Belongs to the villin/gelsolin family.</text>
</comment>
<protein>
    <submittedName>
        <fullName evidence="6">Villin-1-like</fullName>
    </submittedName>
</protein>
<evidence type="ECO:0000313" key="6">
    <source>
        <dbReference type="RefSeq" id="XP_013782460.1"/>
    </source>
</evidence>
<dbReference type="PRINTS" id="PR00597">
    <property type="entry name" value="GELSOLIN"/>
</dbReference>
<keyword evidence="2" id="KW-0117">Actin capping</keyword>
<dbReference type="PROSITE" id="PS51089">
    <property type="entry name" value="HP"/>
    <property type="match status" value="1"/>
</dbReference>
<evidence type="ECO:0000259" key="4">
    <source>
        <dbReference type="PROSITE" id="PS51089"/>
    </source>
</evidence>
<dbReference type="SUPFAM" id="SSF47050">
    <property type="entry name" value="VHP, Villin headpiece domain"/>
    <property type="match status" value="1"/>
</dbReference>
<name>A0ABM1BI45_LIMPO</name>
<feature type="domain" description="HP" evidence="4">
    <location>
        <begin position="710"/>
        <end position="776"/>
    </location>
</feature>
<evidence type="ECO:0000313" key="5">
    <source>
        <dbReference type="Proteomes" id="UP000694941"/>
    </source>
</evidence>
<evidence type="ECO:0000256" key="2">
    <source>
        <dbReference type="ARBA" id="ARBA00022467"/>
    </source>
</evidence>
<dbReference type="Proteomes" id="UP000694941">
    <property type="component" value="Unplaced"/>
</dbReference>
<dbReference type="CDD" id="cd11292">
    <property type="entry name" value="gelsolin_S3_like"/>
    <property type="match status" value="1"/>
</dbReference>
<gene>
    <name evidence="6" type="primary">LOC106466708</name>
</gene>